<organism evidence="2 3">
    <name type="scientific">Phytohabitans aurantiacus</name>
    <dbReference type="NCBI Taxonomy" id="3016789"/>
    <lineage>
        <taxon>Bacteria</taxon>
        <taxon>Bacillati</taxon>
        <taxon>Actinomycetota</taxon>
        <taxon>Actinomycetes</taxon>
        <taxon>Micromonosporales</taxon>
        <taxon>Micromonosporaceae</taxon>
    </lineage>
</organism>
<dbReference type="EMBL" id="BSDI01000033">
    <property type="protein sequence ID" value="GLI00542.1"/>
    <property type="molecule type" value="Genomic_DNA"/>
</dbReference>
<comment type="caution">
    <text evidence="2">The sequence shown here is derived from an EMBL/GenBank/DDBJ whole genome shotgun (WGS) entry which is preliminary data.</text>
</comment>
<dbReference type="PROSITE" id="PS51707">
    <property type="entry name" value="CYTH"/>
    <property type="match status" value="1"/>
</dbReference>
<dbReference type="InterPro" id="IPR023577">
    <property type="entry name" value="CYTH_domain"/>
</dbReference>
<gene>
    <name evidence="2" type="ORF">Pa4123_58180</name>
</gene>
<dbReference type="PANTHER" id="PTHR21028:SF2">
    <property type="entry name" value="CYTH DOMAIN-CONTAINING PROTEIN"/>
    <property type="match status" value="1"/>
</dbReference>
<accession>A0ABQ5R156</accession>
<dbReference type="SUPFAM" id="SSF55154">
    <property type="entry name" value="CYTH-like phosphatases"/>
    <property type="match status" value="1"/>
</dbReference>
<dbReference type="Gene3D" id="2.40.320.10">
    <property type="entry name" value="Hypothetical Protein Pfu-838710-001"/>
    <property type="match status" value="1"/>
</dbReference>
<dbReference type="InterPro" id="IPR008173">
    <property type="entry name" value="Adenylyl_cyclase_CyaB"/>
</dbReference>
<feature type="domain" description="CYTH" evidence="1">
    <location>
        <begin position="2"/>
        <end position="182"/>
    </location>
</feature>
<dbReference type="PANTHER" id="PTHR21028">
    <property type="entry name" value="SI:CH211-156B7.4"/>
    <property type="match status" value="1"/>
</dbReference>
<protein>
    <submittedName>
        <fullName evidence="2">Adenylate cyclase</fullName>
    </submittedName>
</protein>
<name>A0ABQ5R156_9ACTN</name>
<reference evidence="2" key="1">
    <citation type="submission" date="2022-12" db="EMBL/GenBank/DDBJ databases">
        <title>New Phytohabitans aurantiacus sp. RD004123 nov., an actinomycete isolated from soil.</title>
        <authorList>
            <person name="Triningsih D.W."/>
            <person name="Harunari E."/>
            <person name="Igarashi Y."/>
        </authorList>
    </citation>
    <scope>NUCLEOTIDE SEQUENCE</scope>
    <source>
        <strain evidence="2">RD004123</strain>
    </source>
</reference>
<evidence type="ECO:0000313" key="2">
    <source>
        <dbReference type="EMBL" id="GLI00542.1"/>
    </source>
</evidence>
<evidence type="ECO:0000313" key="3">
    <source>
        <dbReference type="Proteomes" id="UP001144280"/>
    </source>
</evidence>
<proteinExistence type="predicted"/>
<dbReference type="Proteomes" id="UP001144280">
    <property type="component" value="Unassembled WGS sequence"/>
</dbReference>
<dbReference type="InterPro" id="IPR033469">
    <property type="entry name" value="CYTH-like_dom_sf"/>
</dbReference>
<keyword evidence="3" id="KW-1185">Reference proteome</keyword>
<dbReference type="SMART" id="SM01118">
    <property type="entry name" value="CYTH"/>
    <property type="match status" value="1"/>
</dbReference>
<dbReference type="CDD" id="cd07890">
    <property type="entry name" value="CYTH-like_AC_IV-like"/>
    <property type="match status" value="1"/>
</dbReference>
<sequence>MAIEVELKARVSEPDRVRAVLAQRSTGDISTYRDTYYDWPDRRLTENGRQELRVRIIESTAGGRCLLTFKGAMLDEASTPEYETDVADPKAIDQILTGLGLEHMIAYTKECENFRFEAAGYRIVATMVTVPEIDGTFIEVETLVPDGEPVDDGQRAIRGVLTDLGLGEDDLEPTFYIDLVTARRAGAR</sequence>
<dbReference type="Pfam" id="PF01928">
    <property type="entry name" value="CYTH"/>
    <property type="match status" value="1"/>
</dbReference>
<dbReference type="RefSeq" id="WP_281900933.1">
    <property type="nucleotide sequence ID" value="NZ_BSDI01000033.1"/>
</dbReference>
<evidence type="ECO:0000259" key="1">
    <source>
        <dbReference type="PROSITE" id="PS51707"/>
    </source>
</evidence>